<sequence length="213" mass="24268">MLMSPKGKKMLQSISPIYTKSKIEQAICEAIGYELDSSDELVDEILLQFFPQTATWGLEFWEQRNNLSTNLNEDIEARRAKIIAKMQTRYPINPLTMATILQRYTGADINIIENIAPYTFEVKLTGRQGFPKSLENLYKTVNRIKPSHLSVAYKLIVLTESNLYMGATSFSGETITVYPWMPREISTKGKIDIAMAGIKNTETATVYPRREEI</sequence>
<gene>
    <name evidence="1" type="ORF">10S11_37</name>
</gene>
<dbReference type="InterPro" id="IPR018755">
    <property type="entry name" value="Phage_Mu_Gp48"/>
</dbReference>
<reference evidence="1" key="1">
    <citation type="submission" date="2017-06" db="EMBL/GenBank/DDBJ databases">
        <title>Novel phages from South African skin metaviromes.</title>
        <authorList>
            <person name="van Zyl L.J."/>
            <person name="Abrahams Y."/>
            <person name="Stander E.A."/>
            <person name="Kirby B.M."/>
            <person name="Clavaud C."/>
            <person name="Farcet C."/>
            <person name="Breton L."/>
            <person name="Trindade M.I."/>
        </authorList>
    </citation>
    <scope>NUCLEOTIDE SEQUENCE</scope>
</reference>
<accession>A0A2H4J1P4</accession>
<name>A0A2H4J1P4_9CAUD</name>
<dbReference type="Pfam" id="PF10076">
    <property type="entry name" value="Phage_Mu_Gp48"/>
    <property type="match status" value="1"/>
</dbReference>
<proteinExistence type="predicted"/>
<organism evidence="1">
    <name type="scientific">uncultured Caudovirales phage</name>
    <dbReference type="NCBI Taxonomy" id="2100421"/>
    <lineage>
        <taxon>Viruses</taxon>
        <taxon>Duplodnaviria</taxon>
        <taxon>Heunggongvirae</taxon>
        <taxon>Uroviricota</taxon>
        <taxon>Caudoviricetes</taxon>
        <taxon>Peduoviridae</taxon>
        <taxon>Maltschvirus</taxon>
        <taxon>Maltschvirus maltsch</taxon>
    </lineage>
</organism>
<evidence type="ECO:0000313" key="1">
    <source>
        <dbReference type="EMBL" id="ASN68299.1"/>
    </source>
</evidence>
<dbReference type="EMBL" id="MF417875">
    <property type="protein sequence ID" value="ASN68299.1"/>
    <property type="molecule type" value="Genomic_DNA"/>
</dbReference>
<protein>
    <submittedName>
        <fullName evidence="1">Putative XkdT-related protein</fullName>
    </submittedName>
</protein>